<dbReference type="InterPro" id="IPR001451">
    <property type="entry name" value="Hexapep"/>
</dbReference>
<comment type="pathway">
    <text evidence="6">Glycolipid biosynthesis; lipid IV(A) biosynthesis; lipid IV(A) from (3R)-3-hydroxytetradecanoyl-[acyl-carrier-protein] and UDP-N-acetyl-alpha-D-glucosamine: step 1/6.</text>
</comment>
<comment type="subcellular location">
    <subcellularLocation>
        <location evidence="6">Cytoplasm</location>
    </subcellularLocation>
</comment>
<dbReference type="GO" id="GO:0008780">
    <property type="term" value="F:acyl-[acyl-carrier-protein]-UDP-N-acetylglucosamine O-acyltransferase activity"/>
    <property type="evidence" value="ECO:0007669"/>
    <property type="project" value="UniProtKB-UniRule"/>
</dbReference>
<comment type="catalytic activity">
    <reaction evidence="6">
        <text>a (3R)-hydroxyacyl-[ACP] + UDP-N-acetyl-alpha-D-glucosamine = a UDP-3-O-[(3R)-3-hydroxyacyl]-N-acetyl-alpha-D-glucosamine + holo-[ACP]</text>
        <dbReference type="Rhea" id="RHEA:67812"/>
        <dbReference type="Rhea" id="RHEA-COMP:9685"/>
        <dbReference type="Rhea" id="RHEA-COMP:9945"/>
        <dbReference type="ChEBI" id="CHEBI:57705"/>
        <dbReference type="ChEBI" id="CHEBI:64479"/>
        <dbReference type="ChEBI" id="CHEBI:78827"/>
        <dbReference type="ChEBI" id="CHEBI:173225"/>
        <dbReference type="EC" id="2.3.1.129"/>
    </reaction>
</comment>
<evidence type="ECO:0000259" key="7">
    <source>
        <dbReference type="Pfam" id="PF13720"/>
    </source>
</evidence>
<name>A0A840V049_9BACT</name>
<dbReference type="EC" id="2.3.1.129" evidence="6"/>
<keyword evidence="2 6" id="KW-0441">Lipid A biosynthesis</keyword>
<dbReference type="CDD" id="cd03351">
    <property type="entry name" value="LbH_UDP-GlcNAc_AT"/>
    <property type="match status" value="1"/>
</dbReference>
<gene>
    <name evidence="6" type="primary">lpxA</name>
    <name evidence="8" type="ORF">HNR46_000670</name>
</gene>
<dbReference type="PANTHER" id="PTHR43480">
    <property type="entry name" value="ACYL-[ACYL-CARRIER-PROTEIN]--UDP-N-ACETYLGLUCOSAMINE O-ACYLTRANSFERASE"/>
    <property type="match status" value="1"/>
</dbReference>
<dbReference type="GO" id="GO:0005737">
    <property type="term" value="C:cytoplasm"/>
    <property type="evidence" value="ECO:0007669"/>
    <property type="project" value="UniProtKB-SubCell"/>
</dbReference>
<evidence type="ECO:0000313" key="8">
    <source>
        <dbReference type="EMBL" id="MBB5350446.1"/>
    </source>
</evidence>
<keyword evidence="1 6" id="KW-0444">Lipid biosynthesis</keyword>
<evidence type="ECO:0000256" key="5">
    <source>
        <dbReference type="ARBA" id="ARBA00023315"/>
    </source>
</evidence>
<evidence type="ECO:0000256" key="6">
    <source>
        <dbReference type="HAMAP-Rule" id="MF_00387"/>
    </source>
</evidence>
<dbReference type="RefSeq" id="WP_184015741.1">
    <property type="nucleotide sequence ID" value="NZ_JACHFD010000002.1"/>
</dbReference>
<dbReference type="GO" id="GO:0016020">
    <property type="term" value="C:membrane"/>
    <property type="evidence" value="ECO:0007669"/>
    <property type="project" value="GOC"/>
</dbReference>
<comment type="subunit">
    <text evidence="6">Homotrimer.</text>
</comment>
<dbReference type="EMBL" id="JACHFD010000002">
    <property type="protein sequence ID" value="MBB5350446.1"/>
    <property type="molecule type" value="Genomic_DNA"/>
</dbReference>
<dbReference type="NCBIfam" id="TIGR01852">
    <property type="entry name" value="lipid_A_lpxA"/>
    <property type="match status" value="1"/>
</dbReference>
<evidence type="ECO:0000313" key="9">
    <source>
        <dbReference type="Proteomes" id="UP000557717"/>
    </source>
</evidence>
<keyword evidence="6" id="KW-0963">Cytoplasm</keyword>
<keyword evidence="3 6" id="KW-0808">Transferase</keyword>
<evidence type="ECO:0000256" key="3">
    <source>
        <dbReference type="ARBA" id="ARBA00022679"/>
    </source>
</evidence>
<evidence type="ECO:0000256" key="4">
    <source>
        <dbReference type="ARBA" id="ARBA00023098"/>
    </source>
</evidence>
<dbReference type="Pfam" id="PF00132">
    <property type="entry name" value="Hexapep"/>
    <property type="match status" value="1"/>
</dbReference>
<dbReference type="HAMAP" id="MF_00387">
    <property type="entry name" value="LpxA"/>
    <property type="match status" value="1"/>
</dbReference>
<comment type="function">
    <text evidence="6">Involved in the biosynthesis of lipid A, a phosphorylated glycolipid that anchors the lipopolysaccharide to the outer membrane of the cell.</text>
</comment>
<dbReference type="SUPFAM" id="SSF51161">
    <property type="entry name" value="Trimeric LpxA-like enzymes"/>
    <property type="match status" value="1"/>
</dbReference>
<accession>A0A840V049</accession>
<dbReference type="PANTHER" id="PTHR43480:SF1">
    <property type="entry name" value="ACYL-[ACYL-CARRIER-PROTEIN]--UDP-N-ACETYLGLUCOSAMINE O-ACYLTRANSFERASE, MITOCHONDRIAL-RELATED"/>
    <property type="match status" value="1"/>
</dbReference>
<dbReference type="NCBIfam" id="NF003657">
    <property type="entry name" value="PRK05289.1"/>
    <property type="match status" value="1"/>
</dbReference>
<keyword evidence="6" id="KW-0677">Repeat</keyword>
<dbReference type="UniPathway" id="UPA00359">
    <property type="reaction ID" value="UER00477"/>
</dbReference>
<keyword evidence="5 6" id="KW-0012">Acyltransferase</keyword>
<dbReference type="GO" id="GO:0009245">
    <property type="term" value="P:lipid A biosynthetic process"/>
    <property type="evidence" value="ECO:0007669"/>
    <property type="project" value="UniProtKB-UniRule"/>
</dbReference>
<feature type="domain" description="UDP N-acetylglucosamine O-acyltransferase C-terminal" evidence="7">
    <location>
        <begin position="173"/>
        <end position="255"/>
    </location>
</feature>
<dbReference type="Proteomes" id="UP000557717">
    <property type="component" value="Unassembled WGS sequence"/>
</dbReference>
<comment type="similarity">
    <text evidence="6">Belongs to the transferase hexapeptide repeat family. LpxA subfamily.</text>
</comment>
<dbReference type="Pfam" id="PF13720">
    <property type="entry name" value="Acetyltransf_11"/>
    <property type="match status" value="1"/>
</dbReference>
<protein>
    <recommendedName>
        <fullName evidence="6">Acyl-[acyl-carrier-protein]--UDP-N-acetylglucosamine O-acyltransferase</fullName>
        <shortName evidence="6">UDP-N-acetylglucosamine acyltransferase</shortName>
        <ecNumber evidence="6">2.3.1.129</ecNumber>
    </recommendedName>
</protein>
<dbReference type="InterPro" id="IPR029098">
    <property type="entry name" value="Acetyltransf_C"/>
</dbReference>
<evidence type="ECO:0000256" key="1">
    <source>
        <dbReference type="ARBA" id="ARBA00022516"/>
    </source>
</evidence>
<sequence length="257" mass="27624">MIHPTAIVSPRAQIGADVHIGPFCVIGDHVVLGEGCRLHSHVVIEGHSTIGSYNEFFPFAAIGGKTQDLKYAGEPTSLIIGDRNVFRENTTVHRGTFEYTPTRIGSDNLFLCYAHVAHECQVGNHVILSNNGTLAGHVTVEDHAIVSGLAAIHQFCRVGCHAMVGGCSRIVQDIAPYTVVEGNPATTRAINQVGLSRRGFTDDDLKALRTAYKRLFLKKDANLGLALSGLKAEASANNPHVKHLIAFLGSSQRGVTR</sequence>
<comment type="caution">
    <text evidence="8">The sequence shown here is derived from an EMBL/GenBank/DDBJ whole genome shotgun (WGS) entry which is preliminary data.</text>
</comment>
<dbReference type="InterPro" id="IPR010137">
    <property type="entry name" value="Lipid_A_LpxA"/>
</dbReference>
<reference evidence="8 9" key="1">
    <citation type="submission" date="2020-08" db="EMBL/GenBank/DDBJ databases">
        <title>Genomic Encyclopedia of Type Strains, Phase IV (KMG-IV): sequencing the most valuable type-strain genomes for metagenomic binning, comparative biology and taxonomic classification.</title>
        <authorList>
            <person name="Goeker M."/>
        </authorList>
    </citation>
    <scope>NUCLEOTIDE SEQUENCE [LARGE SCALE GENOMIC DNA]</scope>
    <source>
        <strain evidence="8 9">YC6886</strain>
    </source>
</reference>
<evidence type="ECO:0000256" key="2">
    <source>
        <dbReference type="ARBA" id="ARBA00022556"/>
    </source>
</evidence>
<dbReference type="PIRSF" id="PIRSF000456">
    <property type="entry name" value="UDP-GlcNAc_acltr"/>
    <property type="match status" value="1"/>
</dbReference>
<keyword evidence="4 6" id="KW-0443">Lipid metabolism</keyword>
<dbReference type="Gene3D" id="1.20.1180.10">
    <property type="entry name" value="Udp N-acetylglucosamine O-acyltransferase, C-terminal domain"/>
    <property type="match status" value="1"/>
</dbReference>
<dbReference type="AlphaFoldDB" id="A0A840V049"/>
<keyword evidence="9" id="KW-1185">Reference proteome</keyword>
<dbReference type="InterPro" id="IPR011004">
    <property type="entry name" value="Trimer_LpxA-like_sf"/>
</dbReference>
<dbReference type="InterPro" id="IPR037157">
    <property type="entry name" value="Acetyltransf_C_sf"/>
</dbReference>
<proteinExistence type="inferred from homology"/>
<dbReference type="Gene3D" id="2.160.10.10">
    <property type="entry name" value="Hexapeptide repeat proteins"/>
    <property type="match status" value="1"/>
</dbReference>
<organism evidence="8 9">
    <name type="scientific">Haloferula luteola</name>
    <dbReference type="NCBI Taxonomy" id="595692"/>
    <lineage>
        <taxon>Bacteria</taxon>
        <taxon>Pseudomonadati</taxon>
        <taxon>Verrucomicrobiota</taxon>
        <taxon>Verrucomicrobiia</taxon>
        <taxon>Verrucomicrobiales</taxon>
        <taxon>Verrucomicrobiaceae</taxon>
        <taxon>Haloferula</taxon>
    </lineage>
</organism>